<dbReference type="RefSeq" id="WP_354664040.1">
    <property type="nucleotide sequence ID" value="NZ_JBEXAC010000004.1"/>
</dbReference>
<organism evidence="3 4">
    <name type="scientific">Chitinophaga defluvii</name>
    <dbReference type="NCBI Taxonomy" id="3163343"/>
    <lineage>
        <taxon>Bacteria</taxon>
        <taxon>Pseudomonadati</taxon>
        <taxon>Bacteroidota</taxon>
        <taxon>Chitinophagia</taxon>
        <taxon>Chitinophagales</taxon>
        <taxon>Chitinophagaceae</taxon>
        <taxon>Chitinophaga</taxon>
    </lineage>
</organism>
<dbReference type="InterPro" id="IPR021782">
    <property type="entry name" value="DUF3347"/>
</dbReference>
<protein>
    <submittedName>
        <fullName evidence="3">DUF3347 domain-containing protein</fullName>
    </submittedName>
</protein>
<evidence type="ECO:0000313" key="4">
    <source>
        <dbReference type="Proteomes" id="UP001549749"/>
    </source>
</evidence>
<evidence type="ECO:0000256" key="1">
    <source>
        <dbReference type="SAM" id="MobiDB-lite"/>
    </source>
</evidence>
<dbReference type="Pfam" id="PF11827">
    <property type="entry name" value="DUF3347"/>
    <property type="match status" value="1"/>
</dbReference>
<feature type="region of interest" description="Disordered" evidence="1">
    <location>
        <begin position="26"/>
        <end position="68"/>
    </location>
</feature>
<gene>
    <name evidence="3" type="ORF">ABR189_29070</name>
</gene>
<feature type="compositionally biased region" description="Low complexity" evidence="1">
    <location>
        <begin position="35"/>
        <end position="44"/>
    </location>
</feature>
<reference evidence="3 4" key="1">
    <citation type="submission" date="2024-06" db="EMBL/GenBank/DDBJ databases">
        <title>Chitinophaga defluvii sp. nov., isolated from municipal sewage.</title>
        <authorList>
            <person name="Zhang L."/>
        </authorList>
    </citation>
    <scope>NUCLEOTIDE SEQUENCE [LARGE SCALE GENOMIC DNA]</scope>
    <source>
        <strain evidence="3 4">H8</strain>
    </source>
</reference>
<feature type="domain" description="DUF3347" evidence="2">
    <location>
        <begin position="81"/>
        <end position="173"/>
    </location>
</feature>
<sequence length="220" mass="23729">MKNITLSIVAITMAFITVSCNQSTSKNEQSANDTVAVSAQQASAPAKENDTVVAPPVSDTANGQEAKTAAGETNKFSIAPIITDYLTLKNALVSDDDKAAASAGKKLLATLNKVDMKAIPADKHKEYMDIADDAKENAEHIGNNAGKIDHQREHLASLSEDITDLIKLFGTPQKLYQDHCPMFNDGKGAIWLSENKEIKNPYYGSKMISCGKVEKTIDNK</sequence>
<proteinExistence type="predicted"/>
<accession>A0ABV2TEM6</accession>
<dbReference type="PROSITE" id="PS51257">
    <property type="entry name" value="PROKAR_LIPOPROTEIN"/>
    <property type="match status" value="1"/>
</dbReference>
<dbReference type="Proteomes" id="UP001549749">
    <property type="component" value="Unassembled WGS sequence"/>
</dbReference>
<evidence type="ECO:0000313" key="3">
    <source>
        <dbReference type="EMBL" id="MET7001468.1"/>
    </source>
</evidence>
<dbReference type="EMBL" id="JBEXAC010000004">
    <property type="protein sequence ID" value="MET7001468.1"/>
    <property type="molecule type" value="Genomic_DNA"/>
</dbReference>
<evidence type="ECO:0000259" key="2">
    <source>
        <dbReference type="Pfam" id="PF11827"/>
    </source>
</evidence>
<comment type="caution">
    <text evidence="3">The sequence shown here is derived from an EMBL/GenBank/DDBJ whole genome shotgun (WGS) entry which is preliminary data.</text>
</comment>
<keyword evidence="4" id="KW-1185">Reference proteome</keyword>
<name>A0ABV2TEM6_9BACT</name>